<dbReference type="Proteomes" id="UP001549164">
    <property type="component" value="Unassembled WGS sequence"/>
</dbReference>
<dbReference type="InterPro" id="IPR006686">
    <property type="entry name" value="MscS_channel_CS"/>
</dbReference>
<feature type="domain" description="Mechanosensitive ion channel MscS" evidence="10">
    <location>
        <begin position="646"/>
        <end position="712"/>
    </location>
</feature>
<feature type="transmembrane region" description="Helical" evidence="8">
    <location>
        <begin position="354"/>
        <end position="374"/>
    </location>
</feature>
<dbReference type="SUPFAM" id="SSF82689">
    <property type="entry name" value="Mechanosensitive channel protein MscS (YggB), C-terminal domain"/>
    <property type="match status" value="1"/>
</dbReference>
<gene>
    <name evidence="12" type="ORF">ABID12_000537</name>
</gene>
<sequence length="862" mass="94209">MQLTQGRGVFRLAMVMAALFCLLAGSPVLAQQAAETPAASAQAEGSGQKPNDAVDQPSDPFVTEMGTTLDDYASTLSGISEKVQGDDNSDDELAKLQVQADQLQSDLSKADSTIQSRLGDVRAQLSELGSGPGPGEPAEPAVTTQERNTLLAERSELNALVDRVNKLAGTADETSGAVSQMRREQFARALFKHTDLQELFSTDFQTLWQQQQAALVKSYGGWFEFLWTSKRVPFALANLLSVLAAVFAYRISTRFVERTKLDLQMDEPSYVVRLLGAFWMTVIPSLAMLAFLTVSYVLFVSMNIFLPDVQRVVRQAYISDGIILFVFLLSRNVLTPRRPQWRLMPVSDSAARNLTLAFTAMACINWFDILIGVLNDTLDADVRLDVLRSLVSSVLIGGILIAVSFIHTRPRETENGSRKKTMRLLFPSLISGLARLVGLFVVLTALIGYVALARFVAQQIVLTGAVLITMYIGILVGKAVGQAGSFAHTGYGRRFIARFDLSQVRVDQLSLLTGLLTYTLTLMIGIPLIMLSWGVRYEEMRLWAANNLTSITVGSITISLGGILIGILLFVGGFLLTRWFQGWFDNNVLLRSRADSGVRNSVKTGINYLGIVLAGLLAISAAGVNLSSLALVASALSIGIGFGLQTIVSNFVSGLILLVERPFKVGDWIVSGSAEGFVKRISVRATEIETFQRQSIIVPNSELINASVGNWMHHNQMGRSEVAVGVSYNSDPRKVMDILMEIATSHPLVLQNPEPMVIFLGFGDSSLDFEVRVYLADVFNGIAVRNDIRVAIFERFRAEGIEIPFPQRDLHIITGDDDDAEKDALDAEIRRRVRKSKVEPVSTGTKPTADNPDAGNDGEDGR</sequence>
<dbReference type="RefSeq" id="WP_354432998.1">
    <property type="nucleotide sequence ID" value="NZ_JBEPLY010000002.1"/>
</dbReference>
<evidence type="ECO:0000259" key="11">
    <source>
        <dbReference type="Pfam" id="PF21082"/>
    </source>
</evidence>
<feature type="transmembrane region" description="Helical" evidence="8">
    <location>
        <begin position="509"/>
        <end position="533"/>
    </location>
</feature>
<feature type="transmembrane region" description="Helical" evidence="8">
    <location>
        <begin position="456"/>
        <end position="476"/>
    </location>
</feature>
<evidence type="ECO:0000313" key="13">
    <source>
        <dbReference type="Proteomes" id="UP001549164"/>
    </source>
</evidence>
<dbReference type="PANTHER" id="PTHR30347:SF1">
    <property type="entry name" value="MECHANOSENSITIVE CHANNEL MSCK"/>
    <property type="match status" value="1"/>
</dbReference>
<keyword evidence="13" id="KW-1185">Reference proteome</keyword>
<dbReference type="InterPro" id="IPR052702">
    <property type="entry name" value="MscS-like_channel"/>
</dbReference>
<evidence type="ECO:0000256" key="6">
    <source>
        <dbReference type="ARBA" id="ARBA00023136"/>
    </source>
</evidence>
<keyword evidence="6 8" id="KW-0472">Membrane</keyword>
<name>A0ABV2I6W5_9HYPH</name>
<feature type="transmembrane region" description="Helical" evidence="8">
    <location>
        <begin position="630"/>
        <end position="659"/>
    </location>
</feature>
<feature type="signal peptide" evidence="9">
    <location>
        <begin position="1"/>
        <end position="30"/>
    </location>
</feature>
<dbReference type="Gene3D" id="1.10.287.1260">
    <property type="match status" value="1"/>
</dbReference>
<evidence type="ECO:0000256" key="8">
    <source>
        <dbReference type="SAM" id="Phobius"/>
    </source>
</evidence>
<comment type="caution">
    <text evidence="12">The sequence shown here is derived from an EMBL/GenBank/DDBJ whole genome shotgun (WGS) entry which is preliminary data.</text>
</comment>
<dbReference type="SUPFAM" id="SSF50182">
    <property type="entry name" value="Sm-like ribonucleoproteins"/>
    <property type="match status" value="1"/>
</dbReference>
<dbReference type="InterPro" id="IPR010920">
    <property type="entry name" value="LSM_dom_sf"/>
</dbReference>
<feature type="domain" description="Mechanosensitive ion channel MscS C-terminal" evidence="11">
    <location>
        <begin position="721"/>
        <end position="803"/>
    </location>
</feature>
<comment type="subcellular location">
    <subcellularLocation>
        <location evidence="1">Cell membrane</location>
        <topology evidence="1">Multi-pass membrane protein</topology>
    </subcellularLocation>
</comment>
<feature type="transmembrane region" description="Helical" evidence="8">
    <location>
        <begin position="386"/>
        <end position="406"/>
    </location>
</feature>
<organism evidence="12 13">
    <name type="scientific">Martelella mangrovi</name>
    <dbReference type="NCBI Taxonomy" id="1397477"/>
    <lineage>
        <taxon>Bacteria</taxon>
        <taxon>Pseudomonadati</taxon>
        <taxon>Pseudomonadota</taxon>
        <taxon>Alphaproteobacteria</taxon>
        <taxon>Hyphomicrobiales</taxon>
        <taxon>Aurantimonadaceae</taxon>
        <taxon>Martelella</taxon>
    </lineage>
</organism>
<keyword evidence="3" id="KW-1003">Cell membrane</keyword>
<evidence type="ECO:0000259" key="10">
    <source>
        <dbReference type="Pfam" id="PF00924"/>
    </source>
</evidence>
<keyword evidence="9" id="KW-0732">Signal</keyword>
<dbReference type="InterPro" id="IPR011066">
    <property type="entry name" value="MscS_channel_C_sf"/>
</dbReference>
<feature type="region of interest" description="Disordered" evidence="7">
    <location>
        <begin position="831"/>
        <end position="862"/>
    </location>
</feature>
<dbReference type="SUPFAM" id="SSF82861">
    <property type="entry name" value="Mechanosensitive channel protein MscS (YggB), transmembrane region"/>
    <property type="match status" value="1"/>
</dbReference>
<keyword evidence="4 8" id="KW-0812">Transmembrane</keyword>
<feature type="transmembrane region" description="Helical" evidence="8">
    <location>
        <begin position="316"/>
        <end position="334"/>
    </location>
</feature>
<evidence type="ECO:0000256" key="2">
    <source>
        <dbReference type="ARBA" id="ARBA00008017"/>
    </source>
</evidence>
<feature type="transmembrane region" description="Helical" evidence="8">
    <location>
        <begin position="606"/>
        <end position="624"/>
    </location>
</feature>
<dbReference type="PANTHER" id="PTHR30347">
    <property type="entry name" value="POTASSIUM CHANNEL RELATED"/>
    <property type="match status" value="1"/>
</dbReference>
<dbReference type="InterPro" id="IPR011014">
    <property type="entry name" value="MscS_channel_TM-2"/>
</dbReference>
<evidence type="ECO:0000256" key="3">
    <source>
        <dbReference type="ARBA" id="ARBA00022475"/>
    </source>
</evidence>
<evidence type="ECO:0000256" key="5">
    <source>
        <dbReference type="ARBA" id="ARBA00022989"/>
    </source>
</evidence>
<feature type="transmembrane region" description="Helical" evidence="8">
    <location>
        <begin position="553"/>
        <end position="576"/>
    </location>
</feature>
<dbReference type="PROSITE" id="PS01246">
    <property type="entry name" value="UPF0003"/>
    <property type="match status" value="1"/>
</dbReference>
<evidence type="ECO:0000256" key="9">
    <source>
        <dbReference type="SAM" id="SignalP"/>
    </source>
</evidence>
<evidence type="ECO:0000313" key="12">
    <source>
        <dbReference type="EMBL" id="MET3598610.1"/>
    </source>
</evidence>
<reference evidence="12 13" key="1">
    <citation type="submission" date="2024-06" db="EMBL/GenBank/DDBJ databases">
        <title>Genomic Encyclopedia of Type Strains, Phase IV (KMG-IV): sequencing the most valuable type-strain genomes for metagenomic binning, comparative biology and taxonomic classification.</title>
        <authorList>
            <person name="Goeker M."/>
        </authorList>
    </citation>
    <scope>NUCLEOTIDE SEQUENCE [LARGE SCALE GENOMIC DNA]</scope>
    <source>
        <strain evidence="12 13">DSM 28102</strain>
    </source>
</reference>
<proteinExistence type="inferred from homology"/>
<keyword evidence="5 8" id="KW-1133">Transmembrane helix</keyword>
<dbReference type="Pfam" id="PF21082">
    <property type="entry name" value="MS_channel_3rd"/>
    <property type="match status" value="1"/>
</dbReference>
<dbReference type="InterPro" id="IPR006685">
    <property type="entry name" value="MscS_channel_2nd"/>
</dbReference>
<evidence type="ECO:0000256" key="4">
    <source>
        <dbReference type="ARBA" id="ARBA00022692"/>
    </source>
</evidence>
<feature type="transmembrane region" description="Helical" evidence="8">
    <location>
        <begin position="426"/>
        <end position="450"/>
    </location>
</feature>
<comment type="similarity">
    <text evidence="2">Belongs to the MscS (TC 1.A.23) family.</text>
</comment>
<feature type="chain" id="PRO_5045924760" evidence="9">
    <location>
        <begin position="31"/>
        <end position="862"/>
    </location>
</feature>
<dbReference type="InterPro" id="IPR023408">
    <property type="entry name" value="MscS_beta-dom_sf"/>
</dbReference>
<feature type="region of interest" description="Disordered" evidence="7">
    <location>
        <begin position="39"/>
        <end position="65"/>
    </location>
</feature>
<protein>
    <submittedName>
        <fullName evidence="12">Small-conductance mechanosensitive channel</fullName>
    </submittedName>
</protein>
<evidence type="ECO:0000256" key="1">
    <source>
        <dbReference type="ARBA" id="ARBA00004651"/>
    </source>
</evidence>
<dbReference type="InterPro" id="IPR049278">
    <property type="entry name" value="MS_channel_C"/>
</dbReference>
<dbReference type="EMBL" id="JBEPLY010000002">
    <property type="protein sequence ID" value="MET3598610.1"/>
    <property type="molecule type" value="Genomic_DNA"/>
</dbReference>
<feature type="transmembrane region" description="Helical" evidence="8">
    <location>
        <begin position="270"/>
        <end position="296"/>
    </location>
</feature>
<evidence type="ECO:0000256" key="7">
    <source>
        <dbReference type="SAM" id="MobiDB-lite"/>
    </source>
</evidence>
<dbReference type="Gene3D" id="3.30.70.100">
    <property type="match status" value="1"/>
</dbReference>
<dbReference type="Gene3D" id="2.30.30.60">
    <property type="match status" value="1"/>
</dbReference>
<accession>A0ABV2I6W5</accession>
<dbReference type="Pfam" id="PF00924">
    <property type="entry name" value="MS_channel_2nd"/>
    <property type="match status" value="1"/>
</dbReference>
<feature type="transmembrane region" description="Helical" evidence="8">
    <location>
        <begin position="232"/>
        <end position="249"/>
    </location>
</feature>